<dbReference type="Gene3D" id="1.10.3290.10">
    <property type="entry name" value="Fido-like domain"/>
    <property type="match status" value="1"/>
</dbReference>
<evidence type="ECO:0000313" key="10">
    <source>
        <dbReference type="EMBL" id="XBG96429.1"/>
    </source>
</evidence>
<keyword evidence="2" id="KW-0548">Nucleotidyltransferase</keyword>
<dbReference type="SUPFAM" id="SSF140931">
    <property type="entry name" value="Fic-like"/>
    <property type="match status" value="1"/>
</dbReference>
<organism evidence="10">
    <name type="scientific">Limosilactobacillus allomucosae</name>
    <dbReference type="NCBI Taxonomy" id="3142938"/>
    <lineage>
        <taxon>Bacteria</taxon>
        <taxon>Bacillati</taxon>
        <taxon>Bacillota</taxon>
        <taxon>Bacilli</taxon>
        <taxon>Lactobacillales</taxon>
        <taxon>Lactobacillaceae</taxon>
        <taxon>Limosilactobacillus</taxon>
    </lineage>
</organism>
<keyword evidence="4" id="KW-0067">ATP-binding</keyword>
<dbReference type="InterPro" id="IPR036597">
    <property type="entry name" value="Fido-like_dom_sf"/>
</dbReference>
<keyword evidence="1" id="KW-0808">Transferase</keyword>
<evidence type="ECO:0000313" key="9">
    <source>
        <dbReference type="EMBL" id="MEO5285927.1"/>
    </source>
</evidence>
<dbReference type="PANTHER" id="PTHR39560:SF1">
    <property type="entry name" value="PROTEIN ADENYLYLTRANSFERASE FIC-RELATED"/>
    <property type="match status" value="1"/>
</dbReference>
<dbReference type="Pfam" id="PF02661">
    <property type="entry name" value="Fic"/>
    <property type="match status" value="1"/>
</dbReference>
<comment type="catalytic activity">
    <reaction evidence="6">
        <text>L-threonyl-[protein] + ATP = 3-O-(5'-adenylyl)-L-threonyl-[protein] + diphosphate</text>
        <dbReference type="Rhea" id="RHEA:54292"/>
        <dbReference type="Rhea" id="RHEA-COMP:11060"/>
        <dbReference type="Rhea" id="RHEA-COMP:13847"/>
        <dbReference type="ChEBI" id="CHEBI:30013"/>
        <dbReference type="ChEBI" id="CHEBI:30616"/>
        <dbReference type="ChEBI" id="CHEBI:33019"/>
        <dbReference type="ChEBI" id="CHEBI:138113"/>
        <dbReference type="EC" id="2.7.7.108"/>
    </reaction>
</comment>
<evidence type="ECO:0000256" key="3">
    <source>
        <dbReference type="ARBA" id="ARBA00022741"/>
    </source>
</evidence>
<evidence type="ECO:0000313" key="11">
    <source>
        <dbReference type="Proteomes" id="UP001456307"/>
    </source>
</evidence>
<evidence type="ECO:0000256" key="1">
    <source>
        <dbReference type="ARBA" id="ARBA00022679"/>
    </source>
</evidence>
<accession>A0AAU7C6J7</accession>
<dbReference type="PROSITE" id="PS51459">
    <property type="entry name" value="FIDO"/>
    <property type="match status" value="1"/>
</dbReference>
<dbReference type="GO" id="GO:0070733">
    <property type="term" value="F:AMPylase activity"/>
    <property type="evidence" value="ECO:0007669"/>
    <property type="project" value="UniProtKB-EC"/>
</dbReference>
<proteinExistence type="predicted"/>
<evidence type="ECO:0000256" key="7">
    <source>
        <dbReference type="ARBA" id="ARBA00048696"/>
    </source>
</evidence>
<keyword evidence="11" id="KW-1185">Reference proteome</keyword>
<gene>
    <name evidence="9" type="ORF">AAVZ08_04840</name>
    <name evidence="10" type="ORF">ABC765_04915</name>
</gene>
<reference evidence="10" key="1">
    <citation type="submission" date="2024-04" db="EMBL/GenBank/DDBJ databases">
        <title>Limosilactobacillus allomucosae sp. nov., a novel species isolated from wild boar faecal samples as a potential probiotics for domestic pigs.</title>
        <authorList>
            <person name="Chen B."/>
        </authorList>
    </citation>
    <scope>NUCLEOTIDE SEQUENCE</scope>
    <source>
        <strain evidence="10">WILCCON 0051</strain>
    </source>
</reference>
<evidence type="ECO:0000256" key="6">
    <source>
        <dbReference type="ARBA" id="ARBA00047939"/>
    </source>
</evidence>
<comment type="catalytic activity">
    <reaction evidence="7">
        <text>L-tyrosyl-[protein] + ATP = O-(5'-adenylyl)-L-tyrosyl-[protein] + diphosphate</text>
        <dbReference type="Rhea" id="RHEA:54288"/>
        <dbReference type="Rhea" id="RHEA-COMP:10136"/>
        <dbReference type="Rhea" id="RHEA-COMP:13846"/>
        <dbReference type="ChEBI" id="CHEBI:30616"/>
        <dbReference type="ChEBI" id="CHEBI:33019"/>
        <dbReference type="ChEBI" id="CHEBI:46858"/>
        <dbReference type="ChEBI" id="CHEBI:83624"/>
        <dbReference type="EC" id="2.7.7.108"/>
    </reaction>
</comment>
<sequence>MNDNELEKFFLYPNGTLRNKLNILDAEALKDYEYKEVAKHELFYLQRKPRPYPKTFANLIKIHKFLFQNIYEWAGTVRNYNLSKNGYTFLEPDRFGYAIQNIDNLLVNASKIKTLSAEQYAVILDELNYIHPFREGNGRSTKLFVQSFAANHQQIICYPRHNDEMIEALNDADVGKISKLLSLKNTRTKDIAFQYLYNQKKKQSHKR</sequence>
<dbReference type="Proteomes" id="UP001456307">
    <property type="component" value="Unassembled WGS sequence"/>
</dbReference>
<dbReference type="KEGG" id="lalo:ABC765_04915"/>
<dbReference type="EMBL" id="CP154878">
    <property type="protein sequence ID" value="XBG96429.1"/>
    <property type="molecule type" value="Genomic_DNA"/>
</dbReference>
<feature type="domain" description="Fido" evidence="8">
    <location>
        <begin position="54"/>
        <end position="186"/>
    </location>
</feature>
<dbReference type="EMBL" id="JBCNVT010000001">
    <property type="protein sequence ID" value="MEO5285927.1"/>
    <property type="molecule type" value="Genomic_DNA"/>
</dbReference>
<reference evidence="9 11" key="2">
    <citation type="submission" date="2024-04" db="EMBL/GenBank/DDBJ databases">
        <title>Limosilactobacillus allomucosae sp. nov., a novel species isolated from wild boar faecal samples as potential probiotics for domestic pigs.</title>
        <authorList>
            <person name="Chen B."/>
        </authorList>
    </citation>
    <scope>NUCLEOTIDE SEQUENCE [LARGE SCALE GENOMIC DNA]</scope>
    <source>
        <strain evidence="9 11">WILCCON 0055</strain>
    </source>
</reference>
<evidence type="ECO:0000256" key="5">
    <source>
        <dbReference type="ARBA" id="ARBA00034531"/>
    </source>
</evidence>
<dbReference type="GO" id="GO:0005524">
    <property type="term" value="F:ATP binding"/>
    <property type="evidence" value="ECO:0007669"/>
    <property type="project" value="UniProtKB-KW"/>
</dbReference>
<dbReference type="RefSeq" id="WP_347963532.1">
    <property type="nucleotide sequence ID" value="NZ_CP154878.1"/>
</dbReference>
<dbReference type="GO" id="GO:0051302">
    <property type="term" value="P:regulation of cell division"/>
    <property type="evidence" value="ECO:0007669"/>
    <property type="project" value="TreeGrafter"/>
</dbReference>
<keyword evidence="3" id="KW-0547">Nucleotide-binding</keyword>
<evidence type="ECO:0000259" key="8">
    <source>
        <dbReference type="PROSITE" id="PS51459"/>
    </source>
</evidence>
<dbReference type="EC" id="2.7.7.108" evidence="5"/>
<dbReference type="AlphaFoldDB" id="A0AAU7C6J7"/>
<dbReference type="PANTHER" id="PTHR39560">
    <property type="entry name" value="PROTEIN ADENYLYLTRANSFERASE FIC-RELATED"/>
    <property type="match status" value="1"/>
</dbReference>
<evidence type="ECO:0000256" key="2">
    <source>
        <dbReference type="ARBA" id="ARBA00022695"/>
    </source>
</evidence>
<protein>
    <recommendedName>
        <fullName evidence="5">protein adenylyltransferase</fullName>
        <ecNumber evidence="5">2.7.7.108</ecNumber>
    </recommendedName>
</protein>
<name>A0AAU7C6J7_9LACO</name>
<evidence type="ECO:0000256" key="4">
    <source>
        <dbReference type="ARBA" id="ARBA00022840"/>
    </source>
</evidence>
<dbReference type="InterPro" id="IPR003812">
    <property type="entry name" value="Fido"/>
</dbReference>